<comment type="function">
    <text evidence="1">Phosphorylates Ins(1,3,4,5,6)P5 at position 2 to form Ins(1,2,3,4,5,6)P6 (InsP6 or phytate).</text>
</comment>
<comment type="domain">
    <text evidence="1">The EXKPK motif is conserved in inositol-pentakisphosphate 2-kinases of both family 1 and 2.</text>
</comment>
<dbReference type="InterPro" id="IPR009286">
    <property type="entry name" value="Ins_P5_2-kin"/>
</dbReference>
<dbReference type="GO" id="GO:0035299">
    <property type="term" value="F:inositol-1,3,4,5,6-pentakisphosphate 2-kinase activity"/>
    <property type="evidence" value="ECO:0007669"/>
    <property type="project" value="UniProtKB-EC"/>
</dbReference>
<comment type="catalytic activity">
    <reaction evidence="1">
        <text>1D-myo-inositol 1,3,4,5,6-pentakisphosphate + ATP = 1D-myo-inositol hexakisphosphate + ADP + H(+)</text>
        <dbReference type="Rhea" id="RHEA:20313"/>
        <dbReference type="ChEBI" id="CHEBI:15378"/>
        <dbReference type="ChEBI" id="CHEBI:30616"/>
        <dbReference type="ChEBI" id="CHEBI:57733"/>
        <dbReference type="ChEBI" id="CHEBI:58130"/>
        <dbReference type="ChEBI" id="CHEBI:456216"/>
        <dbReference type="EC" id="2.7.1.158"/>
    </reaction>
</comment>
<dbReference type="PANTHER" id="PTHR14456">
    <property type="entry name" value="INOSITOL POLYPHOSPHATE KINASE 1"/>
    <property type="match status" value="1"/>
</dbReference>
<sequence>MFYVSVLLDVKVNPLCDSVLLISYHSLFPPGKLKKDFCISVEIKPKCGFLPLSEFIAPDNIIKRSVTRFQMHQALKLHQGKTSEISAYDPLDLFSGSRDRVHKAIKGL</sequence>
<dbReference type="EC" id="2.7.1.158" evidence="1"/>
<dbReference type="GO" id="GO:0005634">
    <property type="term" value="C:nucleus"/>
    <property type="evidence" value="ECO:0007669"/>
    <property type="project" value="TreeGrafter"/>
</dbReference>
<dbReference type="Proteomes" id="UP001152561">
    <property type="component" value="Unassembled WGS sequence"/>
</dbReference>
<dbReference type="GO" id="GO:0005524">
    <property type="term" value="F:ATP binding"/>
    <property type="evidence" value="ECO:0007669"/>
    <property type="project" value="UniProtKB-KW"/>
</dbReference>
<keyword evidence="1" id="KW-0547">Nucleotide-binding</keyword>
<name>A0A9Q1RH06_9SOLA</name>
<keyword evidence="1" id="KW-0418">Kinase</keyword>
<organism evidence="2 3">
    <name type="scientific">Anisodus acutangulus</name>
    <dbReference type="NCBI Taxonomy" id="402998"/>
    <lineage>
        <taxon>Eukaryota</taxon>
        <taxon>Viridiplantae</taxon>
        <taxon>Streptophyta</taxon>
        <taxon>Embryophyta</taxon>
        <taxon>Tracheophyta</taxon>
        <taxon>Spermatophyta</taxon>
        <taxon>Magnoliopsida</taxon>
        <taxon>eudicotyledons</taxon>
        <taxon>Gunneridae</taxon>
        <taxon>Pentapetalae</taxon>
        <taxon>asterids</taxon>
        <taxon>lamiids</taxon>
        <taxon>Solanales</taxon>
        <taxon>Solanaceae</taxon>
        <taxon>Solanoideae</taxon>
        <taxon>Hyoscyameae</taxon>
        <taxon>Anisodus</taxon>
    </lineage>
</organism>
<evidence type="ECO:0000313" key="3">
    <source>
        <dbReference type="Proteomes" id="UP001152561"/>
    </source>
</evidence>
<proteinExistence type="predicted"/>
<reference evidence="3" key="1">
    <citation type="journal article" date="2023" name="Proc. Natl. Acad. Sci. U.S.A.">
        <title>Genomic and structural basis for evolution of tropane alkaloid biosynthesis.</title>
        <authorList>
            <person name="Wanga Y.-J."/>
            <person name="Taina T."/>
            <person name="Yua J.-Y."/>
            <person name="Lia J."/>
            <person name="Xua B."/>
            <person name="Chenc J."/>
            <person name="D'Auriad J.C."/>
            <person name="Huanga J.-P."/>
            <person name="Huanga S.-X."/>
        </authorList>
    </citation>
    <scope>NUCLEOTIDE SEQUENCE [LARGE SCALE GENOMIC DNA]</scope>
    <source>
        <strain evidence="3">cv. KIB-2019</strain>
    </source>
</reference>
<gene>
    <name evidence="2" type="ORF">K7X08_013058</name>
</gene>
<dbReference type="OrthoDB" id="272370at2759"/>
<evidence type="ECO:0000313" key="2">
    <source>
        <dbReference type="EMBL" id="KAJ8555562.1"/>
    </source>
</evidence>
<keyword evidence="1" id="KW-0067">ATP-binding</keyword>
<keyword evidence="3" id="KW-1185">Reference proteome</keyword>
<protein>
    <recommendedName>
        <fullName evidence="1">Inositol-pentakisphosphate 2-kinase</fullName>
        <ecNumber evidence="1">2.7.1.158</ecNumber>
    </recommendedName>
</protein>
<dbReference type="AlphaFoldDB" id="A0A9Q1RH06"/>
<comment type="caution">
    <text evidence="2">The sequence shown here is derived from an EMBL/GenBank/DDBJ whole genome shotgun (WGS) entry which is preliminary data.</text>
</comment>
<dbReference type="EMBL" id="JAJAGQ010000008">
    <property type="protein sequence ID" value="KAJ8555562.1"/>
    <property type="molecule type" value="Genomic_DNA"/>
</dbReference>
<accession>A0A9Q1RH06</accession>
<dbReference type="Pfam" id="PF06090">
    <property type="entry name" value="Ins_P5_2-kin"/>
    <property type="match status" value="1"/>
</dbReference>
<dbReference type="GO" id="GO:0032958">
    <property type="term" value="P:inositol phosphate biosynthetic process"/>
    <property type="evidence" value="ECO:0007669"/>
    <property type="project" value="TreeGrafter"/>
</dbReference>
<evidence type="ECO:0000256" key="1">
    <source>
        <dbReference type="RuleBase" id="RU364126"/>
    </source>
</evidence>
<dbReference type="PANTHER" id="PTHR14456:SF7">
    <property type="entry name" value="INOSITOL-PENTAKISPHOSPHATE 2-KINASE"/>
    <property type="match status" value="1"/>
</dbReference>
<keyword evidence="1" id="KW-0808">Transferase</keyword>